<evidence type="ECO:0000313" key="2">
    <source>
        <dbReference type="Proteomes" id="UP001312908"/>
    </source>
</evidence>
<keyword evidence="2" id="KW-1185">Reference proteome</keyword>
<evidence type="ECO:0000313" key="1">
    <source>
        <dbReference type="EMBL" id="MEE8658189.1"/>
    </source>
</evidence>
<dbReference type="Proteomes" id="UP001312908">
    <property type="component" value="Unassembled WGS sequence"/>
</dbReference>
<proteinExistence type="predicted"/>
<reference evidence="1 2" key="1">
    <citation type="submission" date="2023-10" db="EMBL/GenBank/DDBJ databases">
        <title>Sorlinia euscelidii gen. nov., sp. nov., an acetic acid bacteria isolated from the gut of Euscelidius variegatus emitter.</title>
        <authorList>
            <person name="Michoud G."/>
            <person name="Marasco R."/>
            <person name="Seferji K."/>
            <person name="Gonella E."/>
            <person name="Garuglieri E."/>
            <person name="Alma A."/>
            <person name="Mapelli F."/>
            <person name="Borin S."/>
            <person name="Daffonchio D."/>
            <person name="Crotti E."/>
        </authorList>
    </citation>
    <scope>NUCLEOTIDE SEQUENCE [LARGE SCALE GENOMIC DNA]</scope>
    <source>
        <strain evidence="1 2">EV16P</strain>
    </source>
</reference>
<sequence>MRVQLVELDLIRNKAVLPEMAGLEGWNGRPWGALSAYPQAVESYETLRYSDAGYVSDDHTPYPPYVIQGLSLTRALTFSAEALGGSYSVGALEIANPDGALSGLLQSRVNDHLPVRIRAGRKDWDAARQIWRDPPYDATAPVFAGLGRNWQPGPTGFEVPLLDATYWLDTAMPTRSYGGGGGLDGDKNVVGRSHPRLRGMCRNITPILIDAVNLVYQLSDAEAEITAVYEGGFGGGIAFGGRVDDLYAAPPAPGHYTIQHSPAGTWLRLGTKPVYAITLDATGRFPSGAAPHGLLSLLRQMLIEDLTLPANFIDPGWDAVSESYDPSGGWYWDGGENVSGRGVCNTLLSGLGISLIPTRTGTLRPFLMRRVCDDVPELRYLSADVIARIAPMRLDASLDPPPWRWRVGYAHNFTRQIHLNDLHPQISVDQRNFIAESDRAALWVSTAVKSDWRVPSDPPLLTTALAQESDAAAIADRLGDVWGRRRHMWAIDVPRDMATGFELGDTVFLRAPIPGAEDGARGTVIGEMSNALDPTTTLTLLV</sequence>
<gene>
    <name evidence="1" type="ORF">DOFOFD_04105</name>
</gene>
<dbReference type="EMBL" id="JAWJZY010000002">
    <property type="protein sequence ID" value="MEE8658189.1"/>
    <property type="molecule type" value="Genomic_DNA"/>
</dbReference>
<name>A0ABU7U005_9PROT</name>
<organism evidence="1 2">
    <name type="scientific">Sorlinia euscelidii</name>
    <dbReference type="NCBI Taxonomy" id="3081148"/>
    <lineage>
        <taxon>Bacteria</taxon>
        <taxon>Pseudomonadati</taxon>
        <taxon>Pseudomonadota</taxon>
        <taxon>Alphaproteobacteria</taxon>
        <taxon>Acetobacterales</taxon>
        <taxon>Acetobacteraceae</taxon>
        <taxon>Sorlinia</taxon>
    </lineage>
</organism>
<comment type="caution">
    <text evidence="1">The sequence shown here is derived from an EMBL/GenBank/DDBJ whole genome shotgun (WGS) entry which is preliminary data.</text>
</comment>
<protein>
    <submittedName>
        <fullName evidence="1">Minor tail protein</fullName>
    </submittedName>
</protein>
<accession>A0ABU7U005</accession>
<dbReference type="RefSeq" id="WP_394819152.1">
    <property type="nucleotide sequence ID" value="NZ_JAWJZY010000002.1"/>
</dbReference>